<evidence type="ECO:0000256" key="1">
    <source>
        <dbReference type="ARBA" id="ARBA00007532"/>
    </source>
</evidence>
<dbReference type="InterPro" id="IPR012999">
    <property type="entry name" value="Pyr_OxRdtase_I_AS"/>
</dbReference>
<keyword evidence="11" id="KW-0520">NAD</keyword>
<dbReference type="RefSeq" id="WP_072791352.1">
    <property type="nucleotide sequence ID" value="NZ_FQWM01000001.1"/>
</dbReference>
<evidence type="ECO:0000256" key="12">
    <source>
        <dbReference type="PIRSR" id="PIRSR000350-4"/>
    </source>
</evidence>
<dbReference type="Proteomes" id="UP000184211">
    <property type="component" value="Unassembled WGS sequence"/>
</dbReference>
<name>A0A1M5KTU6_9RHOB</name>
<evidence type="ECO:0000256" key="5">
    <source>
        <dbReference type="ARBA" id="ARBA00022857"/>
    </source>
</evidence>
<keyword evidence="4 11" id="KW-0274">FAD</keyword>
<dbReference type="STRING" id="870908.SAMN04488044_1072"/>
<dbReference type="PANTHER" id="PTHR42737">
    <property type="entry name" value="GLUTATHIONE REDUCTASE"/>
    <property type="match status" value="1"/>
</dbReference>
<evidence type="ECO:0000313" key="17">
    <source>
        <dbReference type="EMBL" id="SHG56188.1"/>
    </source>
</evidence>
<keyword evidence="3 13" id="KW-0285">Flavoprotein</keyword>
<evidence type="ECO:0000256" key="14">
    <source>
        <dbReference type="RuleBase" id="RU365040"/>
    </source>
</evidence>
<dbReference type="Gene3D" id="3.30.390.30">
    <property type="match status" value="1"/>
</dbReference>
<dbReference type="InterPro" id="IPR006324">
    <property type="entry name" value="GSHR"/>
</dbReference>
<proteinExistence type="inferred from homology"/>
<comment type="similarity">
    <text evidence="1 13">Belongs to the class-I pyridine nucleotide-disulfide oxidoreductase family.</text>
</comment>
<evidence type="ECO:0000259" key="16">
    <source>
        <dbReference type="Pfam" id="PF07992"/>
    </source>
</evidence>
<evidence type="ECO:0000256" key="9">
    <source>
        <dbReference type="ARBA" id="ARBA00049142"/>
    </source>
</evidence>
<dbReference type="InterPro" id="IPR046952">
    <property type="entry name" value="GSHR/TRXR-like"/>
</dbReference>
<dbReference type="PANTHER" id="PTHR42737:SF2">
    <property type="entry name" value="GLUTATHIONE REDUCTASE"/>
    <property type="match status" value="1"/>
</dbReference>
<reference evidence="18" key="1">
    <citation type="submission" date="2016-11" db="EMBL/GenBank/DDBJ databases">
        <authorList>
            <person name="Varghese N."/>
            <person name="Submissions S."/>
        </authorList>
    </citation>
    <scope>NUCLEOTIDE SEQUENCE [LARGE SCALE GENOMIC DNA]</scope>
    <source>
        <strain evidence="18">DSM 28223</strain>
    </source>
</reference>
<dbReference type="EC" id="1.8.1.7" evidence="14"/>
<sequence length="451" mass="48906">MSFDYDLFVIGGGSGGVRAARVAAQGGAKVALAEEDRYGGTCVIRGCVPKKLMVFASEYSGMVEDAQSYGWDIQPGAFDWDKFKSKMHAELDRLEGVYRNILGNNGVETFDQRAMLADAHTVELADGTKKTAKHILIATGGRPSLPDMPGIELAITSNEMFHLEKLPESILIIGGGYIACEFAGIMNGMCVQTTQYYRGAQILRGFDDEARGLVSEEMCQRGVDLHLGTNILEMRKEGDKIWVKATNGDEKLFDQVMFATGRAPNSDGLGLEALGIELGRKGEIVVDQYSQTAVPSVYAIGDVTDRANLTPVAIREGMAFVETVFKGNPTSPDHELIPTAIFTQPEMGTIGLSEEDAREQEPIEVYATSFKPMQQSFAGRSERVLMKLIVSQATRKVLGCHIVAPGAGEMIQLAGIAVKMGATKEDFDRTVAVHPTMSEELVTMKTPTRTG</sequence>
<feature type="active site" description="Proton acceptor" evidence="10">
    <location>
        <position position="434"/>
    </location>
</feature>
<evidence type="ECO:0000256" key="10">
    <source>
        <dbReference type="PIRSR" id="PIRSR000350-2"/>
    </source>
</evidence>
<feature type="binding site" evidence="11">
    <location>
        <position position="261"/>
    </location>
    <ligand>
        <name>NAD(+)</name>
        <dbReference type="ChEBI" id="CHEBI:57540"/>
    </ligand>
</feature>
<dbReference type="InterPro" id="IPR016156">
    <property type="entry name" value="FAD/NAD-linked_Rdtase_dimer_sf"/>
</dbReference>
<dbReference type="PROSITE" id="PS00076">
    <property type="entry name" value="PYRIDINE_REDOX_1"/>
    <property type="match status" value="1"/>
</dbReference>
<keyword evidence="6 13" id="KW-0560">Oxidoreductase</keyword>
<evidence type="ECO:0000256" key="4">
    <source>
        <dbReference type="ARBA" id="ARBA00022827"/>
    </source>
</evidence>
<dbReference type="GO" id="GO:0050660">
    <property type="term" value="F:flavin adenine dinucleotide binding"/>
    <property type="evidence" value="ECO:0007669"/>
    <property type="project" value="InterPro"/>
</dbReference>
<dbReference type="GO" id="GO:0050661">
    <property type="term" value="F:NADP binding"/>
    <property type="evidence" value="ECO:0007669"/>
    <property type="project" value="InterPro"/>
</dbReference>
<dbReference type="Pfam" id="PF02852">
    <property type="entry name" value="Pyr_redox_dim"/>
    <property type="match status" value="1"/>
</dbReference>
<feature type="binding site" evidence="11">
    <location>
        <position position="51"/>
    </location>
    <ligand>
        <name>FAD</name>
        <dbReference type="ChEBI" id="CHEBI:57692"/>
    </ligand>
</feature>
<dbReference type="GO" id="GO:0006749">
    <property type="term" value="P:glutathione metabolic process"/>
    <property type="evidence" value="ECO:0007669"/>
    <property type="project" value="InterPro"/>
</dbReference>
<dbReference type="InterPro" id="IPR001100">
    <property type="entry name" value="Pyr_nuc-diS_OxRdtase"/>
</dbReference>
<evidence type="ECO:0000313" key="18">
    <source>
        <dbReference type="Proteomes" id="UP000184211"/>
    </source>
</evidence>
<feature type="binding site" evidence="11">
    <location>
        <begin position="174"/>
        <end position="181"/>
    </location>
    <ligand>
        <name>NAD(+)</name>
        <dbReference type="ChEBI" id="CHEBI:57540"/>
    </ligand>
</feature>
<keyword evidence="7" id="KW-1015">Disulfide bond</keyword>
<evidence type="ECO:0000256" key="11">
    <source>
        <dbReference type="PIRSR" id="PIRSR000350-3"/>
    </source>
</evidence>
<dbReference type="Pfam" id="PF07992">
    <property type="entry name" value="Pyr_redox_2"/>
    <property type="match status" value="1"/>
</dbReference>
<feature type="binding site" evidence="11">
    <location>
        <position position="302"/>
    </location>
    <ligand>
        <name>FAD</name>
        <dbReference type="ChEBI" id="CHEBI:57692"/>
    </ligand>
</feature>
<dbReference type="PIRSF" id="PIRSF000350">
    <property type="entry name" value="Mercury_reductase_MerA"/>
    <property type="match status" value="1"/>
</dbReference>
<dbReference type="PRINTS" id="PR00411">
    <property type="entry name" value="PNDRDTASEI"/>
</dbReference>
<dbReference type="Gene3D" id="3.50.50.60">
    <property type="entry name" value="FAD/NAD(P)-binding domain"/>
    <property type="match status" value="2"/>
</dbReference>
<comment type="subunit">
    <text evidence="2">Homodimer.</text>
</comment>
<keyword evidence="8 13" id="KW-0676">Redox-active center</keyword>
<dbReference type="GO" id="GO:0045454">
    <property type="term" value="P:cell redox homeostasis"/>
    <property type="evidence" value="ECO:0007669"/>
    <property type="project" value="InterPro"/>
</dbReference>
<feature type="disulfide bond" description="Redox-active" evidence="12">
    <location>
        <begin position="42"/>
        <end position="47"/>
    </location>
</feature>
<dbReference type="GO" id="GO:0005829">
    <property type="term" value="C:cytosol"/>
    <property type="evidence" value="ECO:0007669"/>
    <property type="project" value="TreeGrafter"/>
</dbReference>
<evidence type="ECO:0000256" key="7">
    <source>
        <dbReference type="ARBA" id="ARBA00023157"/>
    </source>
</evidence>
<gene>
    <name evidence="17" type="ORF">SAMN04488044_1072</name>
</gene>
<dbReference type="NCBIfam" id="TIGR01424">
    <property type="entry name" value="gluta_reduc_2"/>
    <property type="match status" value="1"/>
</dbReference>
<dbReference type="InterPro" id="IPR023753">
    <property type="entry name" value="FAD/NAD-binding_dom"/>
</dbReference>
<evidence type="ECO:0000256" key="13">
    <source>
        <dbReference type="RuleBase" id="RU003691"/>
    </source>
</evidence>
<comment type="catalytic activity">
    <reaction evidence="9 14">
        <text>2 glutathione + NADP(+) = glutathione disulfide + NADPH + H(+)</text>
        <dbReference type="Rhea" id="RHEA:11740"/>
        <dbReference type="ChEBI" id="CHEBI:15378"/>
        <dbReference type="ChEBI" id="CHEBI:57783"/>
        <dbReference type="ChEBI" id="CHEBI:57925"/>
        <dbReference type="ChEBI" id="CHEBI:58297"/>
        <dbReference type="ChEBI" id="CHEBI:58349"/>
        <dbReference type="EC" id="1.8.1.7"/>
    </reaction>
</comment>
<organism evidence="17 18">
    <name type="scientific">Cognatishimia maritima</name>
    <dbReference type="NCBI Taxonomy" id="870908"/>
    <lineage>
        <taxon>Bacteria</taxon>
        <taxon>Pseudomonadati</taxon>
        <taxon>Pseudomonadota</taxon>
        <taxon>Alphaproteobacteria</taxon>
        <taxon>Rhodobacterales</taxon>
        <taxon>Paracoccaceae</taxon>
        <taxon>Cognatishimia</taxon>
    </lineage>
</organism>
<dbReference type="PRINTS" id="PR00368">
    <property type="entry name" value="FADPNR"/>
</dbReference>
<dbReference type="SUPFAM" id="SSF55424">
    <property type="entry name" value="FAD/NAD-linked reductases, dimerisation (C-terminal) domain"/>
    <property type="match status" value="1"/>
</dbReference>
<dbReference type="NCBIfam" id="NF004776">
    <property type="entry name" value="PRK06116.1"/>
    <property type="match status" value="1"/>
</dbReference>
<keyword evidence="11" id="KW-0547">Nucleotide-binding</keyword>
<evidence type="ECO:0000256" key="3">
    <source>
        <dbReference type="ARBA" id="ARBA00022630"/>
    </source>
</evidence>
<evidence type="ECO:0000256" key="6">
    <source>
        <dbReference type="ARBA" id="ARBA00023002"/>
    </source>
</evidence>
<keyword evidence="5 14" id="KW-0521">NADP</keyword>
<dbReference type="OrthoDB" id="9776382at2"/>
<evidence type="ECO:0000259" key="15">
    <source>
        <dbReference type="Pfam" id="PF02852"/>
    </source>
</evidence>
<comment type="function">
    <text evidence="14">Catalyzes the reduction of glutathione disulfide (GSSG) to reduced glutathione (GSH).</text>
</comment>
<dbReference type="AlphaFoldDB" id="A0A1M5KTU6"/>
<feature type="domain" description="FAD/NAD(P)-binding" evidence="16">
    <location>
        <begin position="5"/>
        <end position="317"/>
    </location>
</feature>
<dbReference type="SUPFAM" id="SSF51905">
    <property type="entry name" value="FAD/NAD(P)-binding domain"/>
    <property type="match status" value="1"/>
</dbReference>
<protein>
    <recommendedName>
        <fullName evidence="14">Glutathione reductase</fullName>
        <shortName evidence="14">GRase</shortName>
        <ecNumber evidence="14">1.8.1.7</ecNumber>
    </recommendedName>
</protein>
<dbReference type="EMBL" id="FQWM01000001">
    <property type="protein sequence ID" value="SHG56188.1"/>
    <property type="molecule type" value="Genomic_DNA"/>
</dbReference>
<dbReference type="GO" id="GO:0034599">
    <property type="term" value="P:cellular response to oxidative stress"/>
    <property type="evidence" value="ECO:0007669"/>
    <property type="project" value="TreeGrafter"/>
</dbReference>
<accession>A0A1M5KTU6</accession>
<feature type="domain" description="Pyridine nucleotide-disulphide oxidoreductase dimerisation" evidence="15">
    <location>
        <begin position="337"/>
        <end position="444"/>
    </location>
</feature>
<comment type="cofactor">
    <cofactor evidence="11">
        <name>FAD</name>
        <dbReference type="ChEBI" id="CHEBI:57692"/>
    </cofactor>
    <text evidence="11">Binds 1 FAD per subunit.</text>
</comment>
<evidence type="ECO:0000256" key="2">
    <source>
        <dbReference type="ARBA" id="ARBA00011738"/>
    </source>
</evidence>
<dbReference type="InterPro" id="IPR004099">
    <property type="entry name" value="Pyr_nucl-diS_OxRdtase_dimer"/>
</dbReference>
<keyword evidence="18" id="KW-1185">Reference proteome</keyword>
<evidence type="ECO:0000256" key="8">
    <source>
        <dbReference type="ARBA" id="ARBA00023284"/>
    </source>
</evidence>
<dbReference type="GO" id="GO:0004362">
    <property type="term" value="F:glutathione-disulfide reductase (NADPH) activity"/>
    <property type="evidence" value="ECO:0007669"/>
    <property type="project" value="UniProtKB-EC"/>
</dbReference>
<dbReference type="InterPro" id="IPR036188">
    <property type="entry name" value="FAD/NAD-bd_sf"/>
</dbReference>